<evidence type="ECO:0000313" key="4">
    <source>
        <dbReference type="EMBL" id="GFY93676.1"/>
    </source>
</evidence>
<evidence type="ECO:0000256" key="2">
    <source>
        <dbReference type="ARBA" id="ARBA00022771"/>
    </source>
</evidence>
<keyword evidence="1" id="KW-0479">Metal-binding</keyword>
<name>A0A7J0F5K1_9ERIC</name>
<sequence length="328" mass="37882">MDNERLKGPVNVAMKGPPCSCKSFTAHQIAKALKYHISERDDCILMLQDDLTNSTTNIEHLNDLSLDIVLQITLKQLQLGHRVVIETSLHLQFYLERLLHLSDSTVARLVIVKCKPRDKFVWQQRHHHRFHDEGSVWHIPSTQEDFEMVVATYNERSDHDIPCISELEFDSTHLYAELDIRTAVKYLAFIQGSLCMDMHKWENNIWDSDDNGNNKTCRAVCPKPILSPPYYKCKGCSLSVHLACAQLLSKEFPILQAIPGKYAFPEKYRCNNCEYEDYDECPGCLFETKLRCAMLPSERSNTEFTDTFYLTSSLQFNEFEECYCGGCE</sequence>
<comment type="caution">
    <text evidence="4">The sequence shown here is derived from an EMBL/GenBank/DDBJ whole genome shotgun (WGS) entry which is preliminary data.</text>
</comment>
<dbReference type="Gene3D" id="3.40.50.300">
    <property type="entry name" value="P-loop containing nucleotide triphosphate hydrolases"/>
    <property type="match status" value="1"/>
</dbReference>
<dbReference type="PANTHER" id="PTHR37807">
    <property type="entry name" value="OS07G0160300 PROTEIN"/>
    <property type="match status" value="1"/>
</dbReference>
<evidence type="ECO:0008006" key="6">
    <source>
        <dbReference type="Google" id="ProtNLM"/>
    </source>
</evidence>
<protein>
    <recommendedName>
        <fullName evidence="6">P-loop containing nucleoside triphosphate hydrolases superfamily protein</fullName>
    </recommendedName>
</protein>
<dbReference type="GO" id="GO:0008270">
    <property type="term" value="F:zinc ion binding"/>
    <property type="evidence" value="ECO:0007669"/>
    <property type="project" value="UniProtKB-KW"/>
</dbReference>
<reference evidence="4 5" key="1">
    <citation type="submission" date="2019-07" db="EMBL/GenBank/DDBJ databases">
        <title>De Novo Assembly of kiwifruit Actinidia rufa.</title>
        <authorList>
            <person name="Sugita-Konishi S."/>
            <person name="Sato K."/>
            <person name="Mori E."/>
            <person name="Abe Y."/>
            <person name="Kisaki G."/>
            <person name="Hamano K."/>
            <person name="Suezawa K."/>
            <person name="Otani M."/>
            <person name="Fukuda T."/>
            <person name="Manabe T."/>
            <person name="Gomi K."/>
            <person name="Tabuchi M."/>
            <person name="Akimitsu K."/>
            <person name="Kataoka I."/>
        </authorList>
    </citation>
    <scope>NUCLEOTIDE SEQUENCE [LARGE SCALE GENOMIC DNA]</scope>
    <source>
        <strain evidence="5">cv. Fuchu</strain>
    </source>
</reference>
<accession>A0A7J0F5K1</accession>
<evidence type="ECO:0000256" key="3">
    <source>
        <dbReference type="ARBA" id="ARBA00022833"/>
    </source>
</evidence>
<dbReference type="OrthoDB" id="342190at2759"/>
<dbReference type="InterPro" id="IPR011011">
    <property type="entry name" value="Znf_FYVE_PHD"/>
</dbReference>
<dbReference type="AlphaFoldDB" id="A0A7J0F5K1"/>
<dbReference type="Proteomes" id="UP000585474">
    <property type="component" value="Unassembled WGS sequence"/>
</dbReference>
<dbReference type="InterPro" id="IPR027417">
    <property type="entry name" value="P-loop_NTPase"/>
</dbReference>
<gene>
    <name evidence="4" type="ORF">Acr_09g0001220</name>
</gene>
<organism evidence="4 5">
    <name type="scientific">Actinidia rufa</name>
    <dbReference type="NCBI Taxonomy" id="165716"/>
    <lineage>
        <taxon>Eukaryota</taxon>
        <taxon>Viridiplantae</taxon>
        <taxon>Streptophyta</taxon>
        <taxon>Embryophyta</taxon>
        <taxon>Tracheophyta</taxon>
        <taxon>Spermatophyta</taxon>
        <taxon>Magnoliopsida</taxon>
        <taxon>eudicotyledons</taxon>
        <taxon>Gunneridae</taxon>
        <taxon>Pentapetalae</taxon>
        <taxon>asterids</taxon>
        <taxon>Ericales</taxon>
        <taxon>Actinidiaceae</taxon>
        <taxon>Actinidia</taxon>
    </lineage>
</organism>
<dbReference type="EMBL" id="BJWL01000009">
    <property type="protein sequence ID" value="GFY93676.1"/>
    <property type="molecule type" value="Genomic_DNA"/>
</dbReference>
<keyword evidence="3" id="KW-0862">Zinc</keyword>
<proteinExistence type="predicted"/>
<dbReference type="SUPFAM" id="SSF57903">
    <property type="entry name" value="FYVE/PHD zinc finger"/>
    <property type="match status" value="1"/>
</dbReference>
<evidence type="ECO:0000256" key="1">
    <source>
        <dbReference type="ARBA" id="ARBA00022723"/>
    </source>
</evidence>
<dbReference type="PANTHER" id="PTHR37807:SF4">
    <property type="entry name" value="DC1 DOMAIN-CONTAINING PROTEIN"/>
    <property type="match status" value="1"/>
</dbReference>
<evidence type="ECO:0000313" key="5">
    <source>
        <dbReference type="Proteomes" id="UP000585474"/>
    </source>
</evidence>
<dbReference type="Pfam" id="PF13671">
    <property type="entry name" value="AAA_33"/>
    <property type="match status" value="1"/>
</dbReference>
<dbReference type="SUPFAM" id="SSF52540">
    <property type="entry name" value="P-loop containing nucleoside triphosphate hydrolases"/>
    <property type="match status" value="1"/>
</dbReference>
<keyword evidence="5" id="KW-1185">Reference proteome</keyword>
<keyword evidence="2" id="KW-0863">Zinc-finger</keyword>